<keyword evidence="3" id="KW-1185">Reference proteome</keyword>
<gene>
    <name evidence="2" type="ORF">DERYTH_LOCUS14117</name>
</gene>
<dbReference type="AlphaFoldDB" id="A0A9N9NAX2"/>
<feature type="transmembrane region" description="Helical" evidence="1">
    <location>
        <begin position="217"/>
        <end position="236"/>
    </location>
</feature>
<keyword evidence="1" id="KW-1133">Transmembrane helix</keyword>
<keyword evidence="1" id="KW-0812">Transmembrane</keyword>
<name>A0A9N9NAX2_9GLOM</name>
<protein>
    <submittedName>
        <fullName evidence="2">18978_t:CDS:1</fullName>
    </submittedName>
</protein>
<proteinExistence type="predicted"/>
<feature type="transmembrane region" description="Helical" evidence="1">
    <location>
        <begin position="59"/>
        <end position="79"/>
    </location>
</feature>
<sequence>MASIVQITPITKDQLTFISNLCVPLNIISLISTVTSCMTFGLIRIYYPNLADRVSFRLSFAALFCDIGFSSHLLLAFVWNSTPGFLCGYSAWAIVFFDLSSLFFIVCIALNLHIIFLNEYRRSYYNFEKYYFIIAISFALLLSLLPLTADIKLRSVKKEIDDGFGSNSTSHLSNYPTLINKTVISSVVRRVMWYPVVPLIAEFCNSFVETYAYINRVLSYPLFLFCFVGMSLQEWLRYMLLIRLFSAPKIPARLASYELLSPINSFAGNKSNTSSAPFGKDDSKQDITLENQNDDQDIHYVLPELAHLKNSSRYSSVDIFSHYLNTSTSSDPLIDSNNQTIQSNISNIRVPLISATNMSAGDDEGRINVMQVNSEPTDIDLSQEIEMFKLVLKRL</sequence>
<dbReference type="Proteomes" id="UP000789405">
    <property type="component" value="Unassembled WGS sequence"/>
</dbReference>
<keyword evidence="1" id="KW-0472">Membrane</keyword>
<evidence type="ECO:0000313" key="3">
    <source>
        <dbReference type="Proteomes" id="UP000789405"/>
    </source>
</evidence>
<feature type="transmembrane region" description="Helical" evidence="1">
    <location>
        <begin position="27"/>
        <end position="47"/>
    </location>
</feature>
<evidence type="ECO:0000313" key="2">
    <source>
        <dbReference type="EMBL" id="CAG8718327.1"/>
    </source>
</evidence>
<comment type="caution">
    <text evidence="2">The sequence shown here is derived from an EMBL/GenBank/DDBJ whole genome shotgun (WGS) entry which is preliminary data.</text>
</comment>
<evidence type="ECO:0000256" key="1">
    <source>
        <dbReference type="SAM" id="Phobius"/>
    </source>
</evidence>
<organism evidence="2 3">
    <name type="scientific">Dentiscutata erythropus</name>
    <dbReference type="NCBI Taxonomy" id="1348616"/>
    <lineage>
        <taxon>Eukaryota</taxon>
        <taxon>Fungi</taxon>
        <taxon>Fungi incertae sedis</taxon>
        <taxon>Mucoromycota</taxon>
        <taxon>Glomeromycotina</taxon>
        <taxon>Glomeromycetes</taxon>
        <taxon>Diversisporales</taxon>
        <taxon>Gigasporaceae</taxon>
        <taxon>Dentiscutata</taxon>
    </lineage>
</organism>
<dbReference type="EMBL" id="CAJVPY010010384">
    <property type="protein sequence ID" value="CAG8718327.1"/>
    <property type="molecule type" value="Genomic_DNA"/>
</dbReference>
<feature type="transmembrane region" description="Helical" evidence="1">
    <location>
        <begin position="91"/>
        <end position="118"/>
    </location>
</feature>
<accession>A0A9N9NAX2</accession>
<reference evidence="2" key="1">
    <citation type="submission" date="2021-06" db="EMBL/GenBank/DDBJ databases">
        <authorList>
            <person name="Kallberg Y."/>
            <person name="Tangrot J."/>
            <person name="Rosling A."/>
        </authorList>
    </citation>
    <scope>NUCLEOTIDE SEQUENCE</scope>
    <source>
        <strain evidence="2">MA453B</strain>
    </source>
</reference>
<feature type="transmembrane region" description="Helical" evidence="1">
    <location>
        <begin position="130"/>
        <end position="149"/>
    </location>
</feature>
<dbReference type="OrthoDB" id="3251871at2759"/>